<evidence type="ECO:0000313" key="1">
    <source>
        <dbReference type="EMBL" id="KZB79176.1"/>
    </source>
</evidence>
<protein>
    <submittedName>
        <fullName evidence="1">Uncharacterized protein</fullName>
    </submittedName>
</protein>
<dbReference type="EMBL" id="LQCI01000052">
    <property type="protein sequence ID" value="KZB79176.1"/>
    <property type="molecule type" value="Genomic_DNA"/>
</dbReference>
<dbReference type="RefSeq" id="WP_061981057.1">
    <property type="nucleotide sequence ID" value="NZ_FOPQ01000002.1"/>
</dbReference>
<proteinExistence type="predicted"/>
<accession>A0A154M3N3</accession>
<dbReference type="Proteomes" id="UP000076321">
    <property type="component" value="Unassembled WGS sequence"/>
</dbReference>
<dbReference type="Proteomes" id="UP000186883">
    <property type="component" value="Unassembled WGS sequence"/>
</dbReference>
<gene>
    <name evidence="2" type="ORF">ATP06_0216040</name>
    <name evidence="1" type="ORF">AVL48_16355</name>
</gene>
<dbReference type="OrthoDB" id="4204381at2"/>
<comment type="caution">
    <text evidence="1">The sequence shown here is derived from an EMBL/GenBank/DDBJ whole genome shotgun (WGS) entry which is preliminary data.</text>
</comment>
<reference evidence="1 3" key="1">
    <citation type="submission" date="2015-12" db="EMBL/GenBank/DDBJ databases">
        <title>Amycolatopsis regifaucium genome sequencing and assembly.</title>
        <authorList>
            <person name="Mayilraj S."/>
        </authorList>
    </citation>
    <scope>NUCLEOTIDE SEQUENCE [LARGE SCALE GENOMIC DNA]</scope>
    <source>
        <strain evidence="1 3">GY080</strain>
    </source>
</reference>
<reference evidence="2 4" key="2">
    <citation type="submission" date="2016-11" db="EMBL/GenBank/DDBJ databases">
        <title>Genome sequencing of Amycolatopsis regifaucium.</title>
        <authorList>
            <person name="Mayilraj S."/>
            <person name="Kaur N."/>
        </authorList>
    </citation>
    <scope>NUCLEOTIDE SEQUENCE [LARGE SCALE GENOMIC DNA]</scope>
    <source>
        <strain evidence="2 4">GY080</strain>
    </source>
</reference>
<evidence type="ECO:0000313" key="4">
    <source>
        <dbReference type="Proteomes" id="UP000186883"/>
    </source>
</evidence>
<keyword evidence="4" id="KW-1185">Reference proteome</keyword>
<sequence>MPIGTCEWDIAEGDVYPATYTFEVYEAKTGRSLATFPIASSGSADASCPPTVNVRPGEGRVAVAQSFTEQTLASMLKPFVMQDAG</sequence>
<name>A0A154M3N3_9PSEU</name>
<dbReference type="EMBL" id="LOBU02000013">
    <property type="protein sequence ID" value="OKA07360.1"/>
    <property type="molecule type" value="Genomic_DNA"/>
</dbReference>
<dbReference type="AlphaFoldDB" id="A0A154M3N3"/>
<evidence type="ECO:0000313" key="3">
    <source>
        <dbReference type="Proteomes" id="UP000076321"/>
    </source>
</evidence>
<organism evidence="1 3">
    <name type="scientific">Amycolatopsis regifaucium</name>
    <dbReference type="NCBI Taxonomy" id="546365"/>
    <lineage>
        <taxon>Bacteria</taxon>
        <taxon>Bacillati</taxon>
        <taxon>Actinomycetota</taxon>
        <taxon>Actinomycetes</taxon>
        <taxon>Pseudonocardiales</taxon>
        <taxon>Pseudonocardiaceae</taxon>
        <taxon>Amycolatopsis</taxon>
    </lineage>
</organism>
<evidence type="ECO:0000313" key="2">
    <source>
        <dbReference type="EMBL" id="OKA07360.1"/>
    </source>
</evidence>